<dbReference type="RefSeq" id="WP_203772417.1">
    <property type="nucleotide sequence ID" value="NZ_BAAABO010000022.1"/>
</dbReference>
<protein>
    <submittedName>
        <fullName evidence="1">Uncharacterized protein</fullName>
    </submittedName>
</protein>
<dbReference type="EMBL" id="BOMI01000133">
    <property type="protein sequence ID" value="GID77951.1"/>
    <property type="molecule type" value="Genomic_DNA"/>
</dbReference>
<gene>
    <name evidence="1" type="ORF">Ade02nite_65920</name>
</gene>
<dbReference type="Proteomes" id="UP000609879">
    <property type="component" value="Unassembled WGS sequence"/>
</dbReference>
<organism evidence="1 2">
    <name type="scientific">Paractinoplanes deccanensis</name>
    <dbReference type="NCBI Taxonomy" id="113561"/>
    <lineage>
        <taxon>Bacteria</taxon>
        <taxon>Bacillati</taxon>
        <taxon>Actinomycetota</taxon>
        <taxon>Actinomycetes</taxon>
        <taxon>Micromonosporales</taxon>
        <taxon>Micromonosporaceae</taxon>
        <taxon>Paractinoplanes</taxon>
    </lineage>
</organism>
<evidence type="ECO:0000313" key="2">
    <source>
        <dbReference type="Proteomes" id="UP000609879"/>
    </source>
</evidence>
<accession>A0ABQ3YD95</accession>
<name>A0ABQ3YD95_9ACTN</name>
<proteinExistence type="predicted"/>
<keyword evidence="2" id="KW-1185">Reference proteome</keyword>
<sequence>MDTGYPAEWAGWRNEAARLQNRAPLRRSEWAARGPEDPKFALGDLLSRVPESWIDRLAEAVDAEPARFRLLREVAVKVPPERRVKASWTVHRDLRERPELLRDGLTSREAAVAAGRRAFDSKADQRLSAEERAAKVRDFLADPEVYRLVERELDRSRADRKVRYGARLVHEELARQEKDAKAELRARREAQSPIEATLKARISVLRSAQLVHAMAEISDDLPEHDRLVDALETLREQIDAALGRLGSTGEERIIDGETWHDRTTRAAIAGSG</sequence>
<comment type="caution">
    <text evidence="1">The sequence shown here is derived from an EMBL/GenBank/DDBJ whole genome shotgun (WGS) entry which is preliminary data.</text>
</comment>
<reference evidence="1 2" key="1">
    <citation type="submission" date="2021-01" db="EMBL/GenBank/DDBJ databases">
        <title>Whole genome shotgun sequence of Actinoplanes deccanensis NBRC 13994.</title>
        <authorList>
            <person name="Komaki H."/>
            <person name="Tamura T."/>
        </authorList>
    </citation>
    <scope>NUCLEOTIDE SEQUENCE [LARGE SCALE GENOMIC DNA]</scope>
    <source>
        <strain evidence="1 2">NBRC 13994</strain>
    </source>
</reference>
<evidence type="ECO:0000313" key="1">
    <source>
        <dbReference type="EMBL" id="GID77951.1"/>
    </source>
</evidence>